<proteinExistence type="predicted"/>
<evidence type="ECO:0000256" key="1">
    <source>
        <dbReference type="SAM" id="MobiDB-lite"/>
    </source>
</evidence>
<feature type="region of interest" description="Disordered" evidence="1">
    <location>
        <begin position="1"/>
        <end position="30"/>
    </location>
</feature>
<evidence type="ECO:0000313" key="2">
    <source>
        <dbReference type="EMBL" id="SFT33789.1"/>
    </source>
</evidence>
<feature type="compositionally biased region" description="Basic and acidic residues" evidence="1">
    <location>
        <begin position="8"/>
        <end position="19"/>
    </location>
</feature>
<name>A0A1I6X6B5_9ACTN</name>
<accession>A0A1I6X6B5</accession>
<protein>
    <submittedName>
        <fullName evidence="2">Uncharacterized protein</fullName>
    </submittedName>
</protein>
<dbReference type="EMBL" id="FPAT01000001">
    <property type="protein sequence ID" value="SFT33789.1"/>
    <property type="molecule type" value="Genomic_DNA"/>
</dbReference>
<organism evidence="2 3">
    <name type="scientific">Actinopolyspora righensis</name>
    <dbReference type="NCBI Taxonomy" id="995060"/>
    <lineage>
        <taxon>Bacteria</taxon>
        <taxon>Bacillati</taxon>
        <taxon>Actinomycetota</taxon>
        <taxon>Actinomycetes</taxon>
        <taxon>Actinopolysporales</taxon>
        <taxon>Actinopolysporaceae</taxon>
        <taxon>Actinopolyspora</taxon>
        <taxon>Actinopolyspora alba group</taxon>
    </lineage>
</organism>
<keyword evidence="3" id="KW-1185">Reference proteome</keyword>
<dbReference type="Proteomes" id="UP000199165">
    <property type="component" value="Unassembled WGS sequence"/>
</dbReference>
<dbReference type="AlphaFoldDB" id="A0A1I6X6B5"/>
<dbReference type="STRING" id="995060.SAMN04487904_101242"/>
<evidence type="ECO:0000313" key="3">
    <source>
        <dbReference type="Proteomes" id="UP000199165"/>
    </source>
</evidence>
<reference evidence="3" key="1">
    <citation type="submission" date="2016-10" db="EMBL/GenBank/DDBJ databases">
        <authorList>
            <person name="Varghese N."/>
            <person name="Submissions S."/>
        </authorList>
    </citation>
    <scope>NUCLEOTIDE SEQUENCE [LARGE SCALE GENOMIC DNA]</scope>
    <source>
        <strain evidence="3">DSM 45501</strain>
    </source>
</reference>
<gene>
    <name evidence="2" type="ORF">SAMN04487904_101242</name>
</gene>
<sequence>MYPAARFHRAESPRSEHTGHVRSSSGDGGTPLKGLLSLLAVALLVWWVKESPAEAASAVRQGLVMLRQAAESVKTFLEALPSLSSLTSS</sequence>